<name>A0AAU8CTP6_9HYPH</name>
<evidence type="ECO:0000313" key="1">
    <source>
        <dbReference type="EMBL" id="XCG49530.1"/>
    </source>
</evidence>
<gene>
    <name evidence="1" type="ORF">ABVK50_02545</name>
</gene>
<dbReference type="EMBL" id="CP159253">
    <property type="protein sequence ID" value="XCG49530.1"/>
    <property type="molecule type" value="Genomic_DNA"/>
</dbReference>
<sequence>MFSYSAESVFRDFETDGILSSGKHYPRKVEIRSLVGALESAVTAFISKGGLLYPNKAAMDADLTRGLHQMAWVLGDPVVANNGVYRKTGGPGLGSWVRTGDLPYSFIKASNDGSGTANAIQATTPIPIPVADGGSLIVLNIFEDNTASPVTVSFNGDPPLTIKTNSGNDISIGGVTAGMIVAGYKSGTTLRLISDQASAAILAQIEALVEDAEEAAVAAQAAASSVLLTEFPTKAAAEAYAPAIAPDMLRLAGYTTAGDGGGALYKSVGSEPSHAGKFSITLSGGGVVWY</sequence>
<dbReference type="AlphaFoldDB" id="A0AAU8CTP6"/>
<dbReference type="RefSeq" id="WP_353642937.1">
    <property type="nucleotide sequence ID" value="NZ_CP159253.1"/>
</dbReference>
<accession>A0AAU8CTP6</accession>
<organism evidence="1">
    <name type="scientific">Mesorhizobium sp. WSM2240</name>
    <dbReference type="NCBI Taxonomy" id="3228851"/>
    <lineage>
        <taxon>Bacteria</taxon>
        <taxon>Pseudomonadati</taxon>
        <taxon>Pseudomonadota</taxon>
        <taxon>Alphaproteobacteria</taxon>
        <taxon>Hyphomicrobiales</taxon>
        <taxon>Phyllobacteriaceae</taxon>
        <taxon>Mesorhizobium</taxon>
    </lineage>
</organism>
<proteinExistence type="predicted"/>
<protein>
    <submittedName>
        <fullName evidence="1">Uncharacterized protein</fullName>
    </submittedName>
</protein>
<reference evidence="1" key="1">
    <citation type="submission" date="2024-06" db="EMBL/GenBank/DDBJ databases">
        <title>Mesorhizobium karijinii sp. nov., a symbiont of the iconic Swainsona formosa from arid Australia.</title>
        <authorList>
            <person name="Hill Y.J."/>
            <person name="Watkin E.L.J."/>
            <person name="O'Hara G.W."/>
            <person name="Terpolilli J."/>
            <person name="Tye M.L."/>
            <person name="Kohlmeier M.G."/>
        </authorList>
    </citation>
    <scope>NUCLEOTIDE SEQUENCE</scope>
    <source>
        <strain evidence="1">WSM2240</strain>
    </source>
</reference>